<evidence type="ECO:0000313" key="10">
    <source>
        <dbReference type="EMBL" id="KAK7600914.1"/>
    </source>
</evidence>
<reference evidence="10 11" key="1">
    <citation type="submission" date="2024-03" db="EMBL/GenBank/DDBJ databases">
        <title>Adaptation during the transition from Ophiocordyceps entomopathogen to insect associate is accompanied by gene loss and intensified selection.</title>
        <authorList>
            <person name="Ward C.M."/>
            <person name="Onetto C.A."/>
            <person name="Borneman A.R."/>
        </authorList>
    </citation>
    <scope>NUCLEOTIDE SEQUENCE [LARGE SCALE GENOMIC DNA]</scope>
    <source>
        <strain evidence="10">AWRI1</strain>
        <tissue evidence="10">Single Adult Female</tissue>
    </source>
</reference>
<feature type="domain" description="Ig-like" evidence="9">
    <location>
        <begin position="15"/>
        <end position="99"/>
    </location>
</feature>
<dbReference type="Pfam" id="PF13927">
    <property type="entry name" value="Ig_3"/>
    <property type="match status" value="1"/>
</dbReference>
<evidence type="ECO:0000259" key="9">
    <source>
        <dbReference type="PROSITE" id="PS50835"/>
    </source>
</evidence>
<dbReference type="PANTHER" id="PTHR12231:SF247">
    <property type="entry name" value="DPR-INTERACTING PROTEIN DELTA, ISOFORM D"/>
    <property type="match status" value="1"/>
</dbReference>
<keyword evidence="3" id="KW-0732">Signal</keyword>
<keyword evidence="6" id="KW-1015">Disulfide bond</keyword>
<dbReference type="EMBL" id="JBBCAQ010000010">
    <property type="protein sequence ID" value="KAK7600914.1"/>
    <property type="molecule type" value="Genomic_DNA"/>
</dbReference>
<keyword evidence="8" id="KW-0393">Immunoglobulin domain</keyword>
<dbReference type="GO" id="GO:0043005">
    <property type="term" value="C:neuron projection"/>
    <property type="evidence" value="ECO:0007669"/>
    <property type="project" value="TreeGrafter"/>
</dbReference>
<dbReference type="Proteomes" id="UP001367676">
    <property type="component" value="Unassembled WGS sequence"/>
</dbReference>
<keyword evidence="11" id="KW-1185">Reference proteome</keyword>
<evidence type="ECO:0000256" key="7">
    <source>
        <dbReference type="ARBA" id="ARBA00023180"/>
    </source>
</evidence>
<evidence type="ECO:0000256" key="8">
    <source>
        <dbReference type="ARBA" id="ARBA00023319"/>
    </source>
</evidence>
<dbReference type="InterPro" id="IPR003598">
    <property type="entry name" value="Ig_sub2"/>
</dbReference>
<evidence type="ECO:0000313" key="11">
    <source>
        <dbReference type="Proteomes" id="UP001367676"/>
    </source>
</evidence>
<evidence type="ECO:0000256" key="5">
    <source>
        <dbReference type="ARBA" id="ARBA00023136"/>
    </source>
</evidence>
<keyword evidence="7" id="KW-0325">Glycoprotein</keyword>
<dbReference type="FunFam" id="2.60.40.10:FF:000328">
    <property type="entry name" value="CLUMA_CG000981, isoform A"/>
    <property type="match status" value="1"/>
</dbReference>
<dbReference type="PANTHER" id="PTHR12231">
    <property type="entry name" value="CTX-RELATED TYPE I TRANSMEMBRANE PROTEIN"/>
    <property type="match status" value="1"/>
</dbReference>
<sequence length="308" mass="34608">MTAMPLTTDGDKKGPKFVEPIPNVTVTVGRDASLPCVISNLGSYKVVWIHIDRQMVVTMHKHVITRIPRYSILVDENTWILRVTRVQQEDRGYYMCQVNTNPIISQVGYLQVTVPPVFVNDDSTSTATVVVRENQNLTLSCRAQGFPTPKIAWKREDGMDIVLNRKHKGPVFSGELLQFERISRTDMGGYLCIAANGVPPALIKRIYINVEFSPMVLVPNQLIAGTVGSSIVIECQTEANPVAAINWIYNDQFLKISSKYNIYTTQSSYWTYTKLEIHAVDKNDFGEYTCLSKNTFGETEGTIRLYGA</sequence>
<dbReference type="SMART" id="SM00408">
    <property type="entry name" value="IGc2"/>
    <property type="match status" value="3"/>
</dbReference>
<evidence type="ECO:0000256" key="3">
    <source>
        <dbReference type="ARBA" id="ARBA00022729"/>
    </source>
</evidence>
<comment type="caution">
    <text evidence="10">The sequence shown here is derived from an EMBL/GenBank/DDBJ whole genome shotgun (WGS) entry which is preliminary data.</text>
</comment>
<protein>
    <recommendedName>
        <fullName evidence="9">Ig-like domain-containing protein</fullName>
    </recommendedName>
</protein>
<dbReference type="SMART" id="SM00409">
    <property type="entry name" value="IG"/>
    <property type="match status" value="3"/>
</dbReference>
<dbReference type="InterPro" id="IPR036179">
    <property type="entry name" value="Ig-like_dom_sf"/>
</dbReference>
<proteinExistence type="predicted"/>
<dbReference type="SUPFAM" id="SSF48726">
    <property type="entry name" value="Immunoglobulin"/>
    <property type="match status" value="3"/>
</dbReference>
<dbReference type="Pfam" id="PF07679">
    <property type="entry name" value="I-set"/>
    <property type="match status" value="2"/>
</dbReference>
<evidence type="ECO:0000256" key="2">
    <source>
        <dbReference type="ARBA" id="ARBA00022475"/>
    </source>
</evidence>
<gene>
    <name evidence="10" type="ORF">V9T40_008355</name>
</gene>
<dbReference type="GO" id="GO:0005886">
    <property type="term" value="C:plasma membrane"/>
    <property type="evidence" value="ECO:0007669"/>
    <property type="project" value="UniProtKB-SubCell"/>
</dbReference>
<evidence type="ECO:0000256" key="1">
    <source>
        <dbReference type="ARBA" id="ARBA00004236"/>
    </source>
</evidence>
<feature type="domain" description="Ig-like" evidence="9">
    <location>
        <begin position="115"/>
        <end position="197"/>
    </location>
</feature>
<dbReference type="InterPro" id="IPR007110">
    <property type="entry name" value="Ig-like_dom"/>
</dbReference>
<dbReference type="Gene3D" id="2.60.40.10">
    <property type="entry name" value="Immunoglobulins"/>
    <property type="match status" value="3"/>
</dbReference>
<accession>A0AAN9TY98</accession>
<keyword evidence="5" id="KW-0472">Membrane</keyword>
<dbReference type="PROSITE" id="PS50835">
    <property type="entry name" value="IG_LIKE"/>
    <property type="match status" value="3"/>
</dbReference>
<dbReference type="InterPro" id="IPR051170">
    <property type="entry name" value="Neural/epithelial_adhesion"/>
</dbReference>
<dbReference type="AlphaFoldDB" id="A0AAN9TY98"/>
<name>A0AAN9TY98_9HEMI</name>
<dbReference type="InterPro" id="IPR013098">
    <property type="entry name" value="Ig_I-set"/>
</dbReference>
<evidence type="ECO:0000256" key="4">
    <source>
        <dbReference type="ARBA" id="ARBA00022737"/>
    </source>
</evidence>
<organism evidence="10 11">
    <name type="scientific">Parthenolecanium corni</name>
    <dbReference type="NCBI Taxonomy" id="536013"/>
    <lineage>
        <taxon>Eukaryota</taxon>
        <taxon>Metazoa</taxon>
        <taxon>Ecdysozoa</taxon>
        <taxon>Arthropoda</taxon>
        <taxon>Hexapoda</taxon>
        <taxon>Insecta</taxon>
        <taxon>Pterygota</taxon>
        <taxon>Neoptera</taxon>
        <taxon>Paraneoptera</taxon>
        <taxon>Hemiptera</taxon>
        <taxon>Sternorrhyncha</taxon>
        <taxon>Coccoidea</taxon>
        <taxon>Coccidae</taxon>
        <taxon>Parthenolecanium</taxon>
    </lineage>
</organism>
<evidence type="ECO:0000256" key="6">
    <source>
        <dbReference type="ARBA" id="ARBA00023157"/>
    </source>
</evidence>
<keyword evidence="2" id="KW-1003">Cell membrane</keyword>
<dbReference type="InterPro" id="IPR003599">
    <property type="entry name" value="Ig_sub"/>
</dbReference>
<dbReference type="InterPro" id="IPR013783">
    <property type="entry name" value="Ig-like_fold"/>
</dbReference>
<comment type="subcellular location">
    <subcellularLocation>
        <location evidence="1">Cell membrane</location>
    </subcellularLocation>
</comment>
<keyword evidence="4" id="KW-0677">Repeat</keyword>
<feature type="domain" description="Ig-like" evidence="9">
    <location>
        <begin position="214"/>
        <end position="304"/>
    </location>
</feature>